<evidence type="ECO:0000313" key="3">
    <source>
        <dbReference type="EMBL" id="MBB3021598.1"/>
    </source>
</evidence>
<dbReference type="AlphaFoldDB" id="A0A7W4VQU3"/>
<dbReference type="RefSeq" id="WP_183454582.1">
    <property type="nucleotide sequence ID" value="NZ_JACHWB010000011.1"/>
</dbReference>
<evidence type="ECO:0000256" key="2">
    <source>
        <dbReference type="SAM" id="SignalP"/>
    </source>
</evidence>
<dbReference type="Proteomes" id="UP000532010">
    <property type="component" value="Unassembled WGS sequence"/>
</dbReference>
<comment type="caution">
    <text evidence="3">The sequence shown here is derived from an EMBL/GenBank/DDBJ whole genome shotgun (WGS) entry which is preliminary data.</text>
</comment>
<feature type="compositionally biased region" description="Low complexity" evidence="1">
    <location>
        <begin position="109"/>
        <end position="123"/>
    </location>
</feature>
<feature type="compositionally biased region" description="Low complexity" evidence="1">
    <location>
        <begin position="22"/>
        <end position="59"/>
    </location>
</feature>
<keyword evidence="4" id="KW-1185">Reference proteome</keyword>
<name>A0A7W4VQU3_9HYPH</name>
<feature type="signal peptide" evidence="2">
    <location>
        <begin position="1"/>
        <end position="22"/>
    </location>
</feature>
<keyword evidence="2" id="KW-0732">Signal</keyword>
<feature type="chain" id="PRO_5030841657" evidence="2">
    <location>
        <begin position="23"/>
        <end position="177"/>
    </location>
</feature>
<evidence type="ECO:0000313" key="4">
    <source>
        <dbReference type="Proteomes" id="UP000532010"/>
    </source>
</evidence>
<organism evidence="3 4">
    <name type="scientific">Microvirga lupini</name>
    <dbReference type="NCBI Taxonomy" id="420324"/>
    <lineage>
        <taxon>Bacteria</taxon>
        <taxon>Pseudomonadati</taxon>
        <taxon>Pseudomonadota</taxon>
        <taxon>Alphaproteobacteria</taxon>
        <taxon>Hyphomicrobiales</taxon>
        <taxon>Methylobacteriaceae</taxon>
        <taxon>Microvirga</taxon>
    </lineage>
</organism>
<feature type="region of interest" description="Disordered" evidence="1">
    <location>
        <begin position="22"/>
        <end position="154"/>
    </location>
</feature>
<dbReference type="EMBL" id="JACHWB010000011">
    <property type="protein sequence ID" value="MBB3021598.1"/>
    <property type="molecule type" value="Genomic_DNA"/>
</dbReference>
<reference evidence="3 4" key="1">
    <citation type="submission" date="2020-08" db="EMBL/GenBank/DDBJ databases">
        <title>The Agave Microbiome: Exploring the role of microbial communities in plant adaptations to desert environments.</title>
        <authorList>
            <person name="Partida-Martinez L.P."/>
        </authorList>
    </citation>
    <scope>NUCLEOTIDE SEQUENCE [LARGE SCALE GENOMIC DNA]</scope>
    <source>
        <strain evidence="3 4">AT3.9</strain>
    </source>
</reference>
<evidence type="ECO:0000256" key="1">
    <source>
        <dbReference type="SAM" id="MobiDB-lite"/>
    </source>
</evidence>
<protein>
    <submittedName>
        <fullName evidence="3">Uncharacterized protein</fullName>
    </submittedName>
</protein>
<sequence>MRHFALSTALIAGCLITGAAWAQGSSGSSSSSGSAGGSSSAASPSTGSSSGAAAQPSSSPLRPPGQGATGNTGVRDTPDTLTGNGTNQGTGATGNATTGRPGSPPGNEASTGGAATSAARSSTDPNTTGGVGGVNRLQPGEHSAVGPSAREEELLRKGEELEQKAREGVCSNCGAQR</sequence>
<gene>
    <name evidence="3" type="ORF">FHR70_004699</name>
</gene>
<proteinExistence type="predicted"/>
<accession>A0A7W4VQU3</accession>